<dbReference type="AlphaFoldDB" id="D1PN44"/>
<feature type="signal peptide" evidence="1">
    <location>
        <begin position="1"/>
        <end position="23"/>
    </location>
</feature>
<dbReference type="Proteomes" id="UP000003438">
    <property type="component" value="Unassembled WGS sequence"/>
</dbReference>
<feature type="chain" id="PRO_5003024788" description="DUF5626 domain-containing protein" evidence="1">
    <location>
        <begin position="24"/>
        <end position="127"/>
    </location>
</feature>
<dbReference type="RefSeq" id="WP_007047139.1">
    <property type="nucleotide sequence ID" value="NZ_GG704769.1"/>
</dbReference>
<organism evidence="2 3">
    <name type="scientific">Subdoligranulum variabile DSM 15176</name>
    <dbReference type="NCBI Taxonomy" id="411471"/>
    <lineage>
        <taxon>Bacteria</taxon>
        <taxon>Bacillati</taxon>
        <taxon>Bacillota</taxon>
        <taxon>Clostridia</taxon>
        <taxon>Eubacteriales</taxon>
        <taxon>Oscillospiraceae</taxon>
        <taxon>Subdoligranulum</taxon>
    </lineage>
</organism>
<dbReference type="HOGENOM" id="CLU_1969385_0_0_9"/>
<evidence type="ECO:0000313" key="3">
    <source>
        <dbReference type="Proteomes" id="UP000003438"/>
    </source>
</evidence>
<sequence length="127" mass="14093">MKKIIGIAISVLMATLFCVTAFAAEPRWKNVIAISPTISAESQSYSSYIVADPKATKMECTLVLYEKGFWGNYTEVDRTSSTYYGFRHEFNGSYAIKAGTTYKLTTTVTVTANGTSETVSYDFDKRC</sequence>
<proteinExistence type="predicted"/>
<comment type="caution">
    <text evidence="2">The sequence shown here is derived from an EMBL/GenBank/DDBJ whole genome shotgun (WGS) entry which is preliminary data.</text>
</comment>
<dbReference type="OrthoDB" id="9989094at2"/>
<keyword evidence="3" id="KW-1185">Reference proteome</keyword>
<gene>
    <name evidence="2" type="ORF">SUBVAR_05759</name>
</gene>
<protein>
    <recommendedName>
        <fullName evidence="4">DUF5626 domain-containing protein</fullName>
    </recommendedName>
</protein>
<accession>D1PN44</accession>
<keyword evidence="1" id="KW-0732">Signal</keyword>
<dbReference type="EMBL" id="ACBY02000023">
    <property type="protein sequence ID" value="EFB75979.1"/>
    <property type="molecule type" value="Genomic_DNA"/>
</dbReference>
<name>D1PN44_9FIRM</name>
<evidence type="ECO:0008006" key="4">
    <source>
        <dbReference type="Google" id="ProtNLM"/>
    </source>
</evidence>
<evidence type="ECO:0000313" key="2">
    <source>
        <dbReference type="EMBL" id="EFB75979.1"/>
    </source>
</evidence>
<reference evidence="2" key="1">
    <citation type="submission" date="2009-12" db="EMBL/GenBank/DDBJ databases">
        <authorList>
            <person name="Weinstock G."/>
            <person name="Sodergren E."/>
            <person name="Clifton S."/>
            <person name="Fulton L."/>
            <person name="Fulton B."/>
            <person name="Courtney L."/>
            <person name="Fronick C."/>
            <person name="Harrison M."/>
            <person name="Strong C."/>
            <person name="Farmer C."/>
            <person name="Delahaunty K."/>
            <person name="Markovic C."/>
            <person name="Hall O."/>
            <person name="Minx P."/>
            <person name="Tomlinson C."/>
            <person name="Mitreva M."/>
            <person name="Nelson J."/>
            <person name="Hou S."/>
            <person name="Wollam A."/>
            <person name="Pepin K.H."/>
            <person name="Johnson M."/>
            <person name="Bhonagiri V."/>
            <person name="Nash W.E."/>
            <person name="Warren W."/>
            <person name="Chinwalla A."/>
            <person name="Mardis E.R."/>
            <person name="Wilson R.K."/>
        </authorList>
    </citation>
    <scope>NUCLEOTIDE SEQUENCE [LARGE SCALE GENOMIC DNA]</scope>
    <source>
        <strain evidence="2">DSM 15176</strain>
    </source>
</reference>
<dbReference type="STRING" id="411471.SUBVAR_05759"/>
<evidence type="ECO:0000256" key="1">
    <source>
        <dbReference type="SAM" id="SignalP"/>
    </source>
</evidence>